<keyword evidence="1" id="KW-0472">Membrane</keyword>
<feature type="transmembrane region" description="Helical" evidence="1">
    <location>
        <begin position="12"/>
        <end position="33"/>
    </location>
</feature>
<dbReference type="InterPro" id="IPR012427">
    <property type="entry name" value="DUF1622"/>
</dbReference>
<evidence type="ECO:0000313" key="2">
    <source>
        <dbReference type="EMBL" id="MBK8890980.1"/>
    </source>
</evidence>
<feature type="transmembrane region" description="Helical" evidence="1">
    <location>
        <begin position="53"/>
        <end position="73"/>
    </location>
</feature>
<dbReference type="EMBL" id="JADKBR010000016">
    <property type="protein sequence ID" value="MBK8890980.1"/>
    <property type="molecule type" value="Genomic_DNA"/>
</dbReference>
<sequence length="135" mass="14535">MFETIIHWTTAGLELAGIFVMAVGTLLASLVALARATRGMASSHLYEWYRQTLARAILLGLEFLVAADIINTVAVDPSFSSVGVLGLIVLVRTFLSFTLELEITGRWPWQVRPEPAAAAAATDSGGQAEARGDRF</sequence>
<gene>
    <name evidence="2" type="ORF">IPN75_11675</name>
</gene>
<keyword evidence="1" id="KW-1133">Transmembrane helix</keyword>
<dbReference type="Pfam" id="PF07784">
    <property type="entry name" value="DUF1622"/>
    <property type="match status" value="1"/>
</dbReference>
<reference evidence="2" key="1">
    <citation type="submission" date="2020-10" db="EMBL/GenBank/DDBJ databases">
        <title>Connecting structure to function with the recovery of over 1000 high-quality activated sludge metagenome-assembled genomes encoding full-length rRNA genes using long-read sequencing.</title>
        <authorList>
            <person name="Singleton C.M."/>
            <person name="Petriglieri F."/>
            <person name="Kristensen J.M."/>
            <person name="Kirkegaard R.H."/>
            <person name="Michaelsen T.Y."/>
            <person name="Andersen M.H."/>
            <person name="Karst S.M."/>
            <person name="Dueholm M.S."/>
            <person name="Nielsen P.H."/>
            <person name="Albertsen M."/>
        </authorList>
    </citation>
    <scope>NUCLEOTIDE SEQUENCE</scope>
    <source>
        <strain evidence="2">OdNE_18-Q3-R46-58_BAT3C.305</strain>
    </source>
</reference>
<proteinExistence type="predicted"/>
<evidence type="ECO:0000256" key="1">
    <source>
        <dbReference type="SAM" id="Phobius"/>
    </source>
</evidence>
<feature type="transmembrane region" description="Helical" evidence="1">
    <location>
        <begin position="79"/>
        <end position="99"/>
    </location>
</feature>
<protein>
    <submittedName>
        <fullName evidence="2">DUF1622 domain-containing protein</fullName>
    </submittedName>
</protein>
<comment type="caution">
    <text evidence="2">The sequence shown here is derived from an EMBL/GenBank/DDBJ whole genome shotgun (WGS) entry which is preliminary data.</text>
</comment>
<dbReference type="AlphaFoldDB" id="A0A9D7LND3"/>
<dbReference type="PANTHER" id="PTHR38468">
    <property type="entry name" value="SLL0939 PROTEIN"/>
    <property type="match status" value="1"/>
</dbReference>
<organism evidence="2 3">
    <name type="scientific">Candidatus Dechloromonas phosphorivorans</name>
    <dbReference type="NCBI Taxonomy" id="2899244"/>
    <lineage>
        <taxon>Bacteria</taxon>
        <taxon>Pseudomonadati</taxon>
        <taxon>Pseudomonadota</taxon>
        <taxon>Betaproteobacteria</taxon>
        <taxon>Rhodocyclales</taxon>
        <taxon>Azonexaceae</taxon>
        <taxon>Dechloromonas</taxon>
    </lineage>
</organism>
<dbReference type="Proteomes" id="UP000808146">
    <property type="component" value="Unassembled WGS sequence"/>
</dbReference>
<dbReference type="PANTHER" id="PTHR38468:SF1">
    <property type="entry name" value="SLL0939 PROTEIN"/>
    <property type="match status" value="1"/>
</dbReference>
<evidence type="ECO:0000313" key="3">
    <source>
        <dbReference type="Proteomes" id="UP000808146"/>
    </source>
</evidence>
<keyword evidence="1" id="KW-0812">Transmembrane</keyword>
<name>A0A9D7LND3_9RHOO</name>
<accession>A0A9D7LND3</accession>